<feature type="non-terminal residue" evidence="1">
    <location>
        <position position="50"/>
    </location>
</feature>
<evidence type="ECO:0000313" key="1">
    <source>
        <dbReference type="EMBL" id="KAL0188203.1"/>
    </source>
</evidence>
<evidence type="ECO:0000313" key="2">
    <source>
        <dbReference type="Proteomes" id="UP001529510"/>
    </source>
</evidence>
<sequence>VRDSKHKCSLGMVRVALGSLLKEADMTLNQQFPLQNSGPNSTLKLKMALR</sequence>
<dbReference type="EMBL" id="JAMKFB020000007">
    <property type="protein sequence ID" value="KAL0188203.1"/>
    <property type="molecule type" value="Genomic_DNA"/>
</dbReference>
<reference evidence="1 2" key="1">
    <citation type="submission" date="2024-05" db="EMBL/GenBank/DDBJ databases">
        <title>Genome sequencing and assembly of Indian major carp, Cirrhinus mrigala (Hamilton, 1822).</title>
        <authorList>
            <person name="Mohindra V."/>
            <person name="Chowdhury L.M."/>
            <person name="Lal K."/>
            <person name="Jena J.K."/>
        </authorList>
    </citation>
    <scope>NUCLEOTIDE SEQUENCE [LARGE SCALE GENOMIC DNA]</scope>
    <source>
        <strain evidence="1">CM1030</strain>
        <tissue evidence="1">Blood</tissue>
    </source>
</reference>
<organism evidence="1 2">
    <name type="scientific">Cirrhinus mrigala</name>
    <name type="common">Mrigala</name>
    <dbReference type="NCBI Taxonomy" id="683832"/>
    <lineage>
        <taxon>Eukaryota</taxon>
        <taxon>Metazoa</taxon>
        <taxon>Chordata</taxon>
        <taxon>Craniata</taxon>
        <taxon>Vertebrata</taxon>
        <taxon>Euteleostomi</taxon>
        <taxon>Actinopterygii</taxon>
        <taxon>Neopterygii</taxon>
        <taxon>Teleostei</taxon>
        <taxon>Ostariophysi</taxon>
        <taxon>Cypriniformes</taxon>
        <taxon>Cyprinidae</taxon>
        <taxon>Labeoninae</taxon>
        <taxon>Labeonini</taxon>
        <taxon>Cirrhinus</taxon>
    </lineage>
</organism>
<keyword evidence="2" id="KW-1185">Reference proteome</keyword>
<dbReference type="PANTHER" id="PTHR45761:SF2">
    <property type="entry name" value="EXTENDED SYNAPTOTAGMIN-2"/>
    <property type="match status" value="1"/>
</dbReference>
<proteinExistence type="predicted"/>
<comment type="caution">
    <text evidence="1">The sequence shown here is derived from an EMBL/GenBank/DDBJ whole genome shotgun (WGS) entry which is preliminary data.</text>
</comment>
<protein>
    <submittedName>
        <fullName evidence="1">Uncharacterized protein</fullName>
    </submittedName>
</protein>
<name>A0ABD0QQ79_CIRMR</name>
<dbReference type="Proteomes" id="UP001529510">
    <property type="component" value="Unassembled WGS sequence"/>
</dbReference>
<feature type="non-terminal residue" evidence="1">
    <location>
        <position position="1"/>
    </location>
</feature>
<dbReference type="InterPro" id="IPR051634">
    <property type="entry name" value="Extended_Synaptotagmin"/>
</dbReference>
<dbReference type="Gene3D" id="2.60.40.150">
    <property type="entry name" value="C2 domain"/>
    <property type="match status" value="1"/>
</dbReference>
<dbReference type="PANTHER" id="PTHR45761">
    <property type="entry name" value="EXTENDED SYNAPTOTAGMIN-LIKE PROTEIN 2, ISOFORM C"/>
    <property type="match status" value="1"/>
</dbReference>
<dbReference type="InterPro" id="IPR035892">
    <property type="entry name" value="C2_domain_sf"/>
</dbReference>
<accession>A0ABD0QQ79</accession>
<dbReference type="AlphaFoldDB" id="A0ABD0QQ79"/>
<gene>
    <name evidence="1" type="ORF">M9458_015302</name>
</gene>